<evidence type="ECO:0000313" key="2">
    <source>
        <dbReference type="Proteomes" id="UP000689195"/>
    </source>
</evidence>
<evidence type="ECO:0000313" key="1">
    <source>
        <dbReference type="EMBL" id="CAD8194005.1"/>
    </source>
</evidence>
<dbReference type="EMBL" id="CAJJDO010000105">
    <property type="protein sequence ID" value="CAD8194005.1"/>
    <property type="molecule type" value="Genomic_DNA"/>
</dbReference>
<gene>
    <name evidence="1" type="ORF">PPENT_87.1.T1050165</name>
</gene>
<accession>A0A8S1X0I2</accession>
<keyword evidence="2" id="KW-1185">Reference proteome</keyword>
<protein>
    <submittedName>
        <fullName evidence="1">Uncharacterized protein</fullName>
    </submittedName>
</protein>
<dbReference type="AlphaFoldDB" id="A0A8S1X0I2"/>
<dbReference type="Proteomes" id="UP000689195">
    <property type="component" value="Unassembled WGS sequence"/>
</dbReference>
<proteinExistence type="predicted"/>
<organism evidence="1 2">
    <name type="scientific">Paramecium pentaurelia</name>
    <dbReference type="NCBI Taxonomy" id="43138"/>
    <lineage>
        <taxon>Eukaryota</taxon>
        <taxon>Sar</taxon>
        <taxon>Alveolata</taxon>
        <taxon>Ciliophora</taxon>
        <taxon>Intramacronucleata</taxon>
        <taxon>Oligohymenophorea</taxon>
        <taxon>Peniculida</taxon>
        <taxon>Parameciidae</taxon>
        <taxon>Paramecium</taxon>
    </lineage>
</organism>
<comment type="caution">
    <text evidence="1">The sequence shown here is derived from an EMBL/GenBank/DDBJ whole genome shotgun (WGS) entry which is preliminary data.</text>
</comment>
<reference evidence="1" key="1">
    <citation type="submission" date="2021-01" db="EMBL/GenBank/DDBJ databases">
        <authorList>
            <consortium name="Genoscope - CEA"/>
            <person name="William W."/>
        </authorList>
    </citation>
    <scope>NUCLEOTIDE SEQUENCE</scope>
</reference>
<sequence length="55" mass="6629">MIGIGFRDIIQKNNYENSYEIGKGTYYINYNGNYYNHDQQNKNDKQISFKLQKMI</sequence>
<name>A0A8S1X0I2_9CILI</name>